<name>A0A382KPH5_9ZZZZ</name>
<proteinExistence type="predicted"/>
<dbReference type="EMBL" id="UINC01081064">
    <property type="protein sequence ID" value="SVC24581.1"/>
    <property type="molecule type" value="Genomic_DNA"/>
</dbReference>
<gene>
    <name evidence="1" type="ORF">METZ01_LOCUS277435</name>
</gene>
<sequence>SYVMSIWKFTHFTSDRYVFHGKWDRDDPNLKEELMMVMHNFDPLMGIGRMKKSTHYGSRNAWYHYKKSVDKIILFKVSNIIEVWPTAENMDKPYMKPHYVFECWS</sequence>
<accession>A0A382KPH5</accession>
<reference evidence="1" key="1">
    <citation type="submission" date="2018-05" db="EMBL/GenBank/DDBJ databases">
        <authorList>
            <person name="Lanie J.A."/>
            <person name="Ng W.-L."/>
            <person name="Kazmierczak K.M."/>
            <person name="Andrzejewski T.M."/>
            <person name="Davidsen T.M."/>
            <person name="Wayne K.J."/>
            <person name="Tettelin H."/>
            <person name="Glass J.I."/>
            <person name="Rusch D."/>
            <person name="Podicherti R."/>
            <person name="Tsui H.-C.T."/>
            <person name="Winkler M.E."/>
        </authorList>
    </citation>
    <scope>NUCLEOTIDE SEQUENCE</scope>
</reference>
<protein>
    <submittedName>
        <fullName evidence="1">Uncharacterized protein</fullName>
    </submittedName>
</protein>
<organism evidence="1">
    <name type="scientific">marine metagenome</name>
    <dbReference type="NCBI Taxonomy" id="408172"/>
    <lineage>
        <taxon>unclassified sequences</taxon>
        <taxon>metagenomes</taxon>
        <taxon>ecological metagenomes</taxon>
    </lineage>
</organism>
<dbReference type="AlphaFoldDB" id="A0A382KPH5"/>
<feature type="non-terminal residue" evidence="1">
    <location>
        <position position="1"/>
    </location>
</feature>
<evidence type="ECO:0000313" key="1">
    <source>
        <dbReference type="EMBL" id="SVC24581.1"/>
    </source>
</evidence>